<dbReference type="EMBL" id="JBHLTC010000034">
    <property type="protein sequence ID" value="MFC0627472.1"/>
    <property type="molecule type" value="Genomic_DNA"/>
</dbReference>
<dbReference type="CDD" id="cd00093">
    <property type="entry name" value="HTH_XRE"/>
    <property type="match status" value="1"/>
</dbReference>
<dbReference type="RefSeq" id="WP_380052304.1">
    <property type="nucleotide sequence ID" value="NZ_JBHLTC010000034.1"/>
</dbReference>
<proteinExistence type="predicted"/>
<dbReference type="SMART" id="SM00530">
    <property type="entry name" value="HTH_XRE"/>
    <property type="match status" value="1"/>
</dbReference>
<reference evidence="2 3" key="1">
    <citation type="submission" date="2024-09" db="EMBL/GenBank/DDBJ databases">
        <authorList>
            <person name="Sun Q."/>
            <person name="Mori K."/>
        </authorList>
    </citation>
    <scope>NUCLEOTIDE SEQUENCE [LARGE SCALE GENOMIC DNA]</scope>
    <source>
        <strain evidence="2 3">CGMCC 1.15906</strain>
    </source>
</reference>
<evidence type="ECO:0000313" key="3">
    <source>
        <dbReference type="Proteomes" id="UP001589890"/>
    </source>
</evidence>
<name>A0ABV6QV27_9ACTN</name>
<evidence type="ECO:0000259" key="1">
    <source>
        <dbReference type="PROSITE" id="PS50943"/>
    </source>
</evidence>
<dbReference type="Gene3D" id="1.10.260.40">
    <property type="entry name" value="lambda repressor-like DNA-binding domains"/>
    <property type="match status" value="1"/>
</dbReference>
<evidence type="ECO:0000313" key="2">
    <source>
        <dbReference type="EMBL" id="MFC0627472.1"/>
    </source>
</evidence>
<dbReference type="InterPro" id="IPR001387">
    <property type="entry name" value="Cro/C1-type_HTH"/>
</dbReference>
<keyword evidence="3" id="KW-1185">Reference proteome</keyword>
<feature type="domain" description="HTH cro/C1-type" evidence="1">
    <location>
        <begin position="28"/>
        <end position="61"/>
    </location>
</feature>
<dbReference type="InterPro" id="IPR010982">
    <property type="entry name" value="Lambda_DNA-bd_dom_sf"/>
</dbReference>
<accession>A0ABV6QV27</accession>
<comment type="caution">
    <text evidence="2">The sequence shown here is derived from an EMBL/GenBank/DDBJ whole genome shotgun (WGS) entry which is preliminary data.</text>
</comment>
<dbReference type="Proteomes" id="UP001589890">
    <property type="component" value="Unassembled WGS sequence"/>
</dbReference>
<dbReference type="SUPFAM" id="SSF47413">
    <property type="entry name" value="lambda repressor-like DNA-binding domains"/>
    <property type="match status" value="1"/>
</dbReference>
<gene>
    <name evidence="2" type="ORF">ACFFGN_25585</name>
</gene>
<organism evidence="2 3">
    <name type="scientific">Kribbella deserti</name>
    <dbReference type="NCBI Taxonomy" id="1926257"/>
    <lineage>
        <taxon>Bacteria</taxon>
        <taxon>Bacillati</taxon>
        <taxon>Actinomycetota</taxon>
        <taxon>Actinomycetes</taxon>
        <taxon>Propionibacteriales</taxon>
        <taxon>Kribbellaceae</taxon>
        <taxon>Kribbella</taxon>
    </lineage>
</organism>
<dbReference type="Pfam" id="PF01381">
    <property type="entry name" value="HTH_3"/>
    <property type="match status" value="1"/>
</dbReference>
<protein>
    <submittedName>
        <fullName evidence="2">Helix-turn-helix domain-containing protein</fullName>
    </submittedName>
</protein>
<dbReference type="PROSITE" id="PS50943">
    <property type="entry name" value="HTH_CROC1"/>
    <property type="match status" value="1"/>
</dbReference>
<sequence length="374" mass="40655">MKRSETPTANQGFVAPSAEVGILSGFVLKLIRGSLGMTQDKLAELLEVDASTVQGWESGRRPLPAQRAADLLRLRTRLTMHGAQPAAVSCFQEALEGDGILAVAIAAGGQPVRLEFNPLAAAVHRRSLVNMITWPFTGLTPPKLRSLPSSPGRGPVAKHPLLNTSDQRRFFDHLIATADPATASSTPLLRRQATYLLGFDSRQESAIWLATEHKRAFAAGAGSADPTAGIAARSATLALARRGDPDPLKYFIKHTLSSDKHAAANLAYWAYWLGEIPDSYPSDRYLVAAGDDHTWSGGLLASHLLQHLDNDIHGQLNIHSFWTLVLARPDLLRQHASLRTLAAARVERALDGGFDREARDELINLRYAVQLANR</sequence>